<evidence type="ECO:0000313" key="2">
    <source>
        <dbReference type="Proteomes" id="UP000198625"/>
    </source>
</evidence>
<dbReference type="AlphaFoldDB" id="A0A1H3RSI3"/>
<evidence type="ECO:0000313" key="1">
    <source>
        <dbReference type="EMBL" id="SDZ28734.1"/>
    </source>
</evidence>
<dbReference type="Proteomes" id="UP000198625">
    <property type="component" value="Unassembled WGS sequence"/>
</dbReference>
<dbReference type="EMBL" id="FNQE01000031">
    <property type="protein sequence ID" value="SDZ28734.1"/>
    <property type="molecule type" value="Genomic_DNA"/>
</dbReference>
<name>A0A1H3RSI3_9FIRM</name>
<dbReference type="STRING" id="415015.SAMN05660462_02533"/>
<dbReference type="Gene3D" id="3.40.50.300">
    <property type="entry name" value="P-loop containing nucleotide triphosphate hydrolases"/>
    <property type="match status" value="1"/>
</dbReference>
<dbReference type="SUPFAM" id="SSF52540">
    <property type="entry name" value="P-loop containing nucleoside triphosphate hydrolases"/>
    <property type="match status" value="2"/>
</dbReference>
<keyword evidence="2" id="KW-1185">Reference proteome</keyword>
<accession>A0A1H3RSI3</accession>
<dbReference type="RefSeq" id="WP_208975267.1">
    <property type="nucleotide sequence ID" value="NZ_FNQE01000031.1"/>
</dbReference>
<proteinExistence type="predicted"/>
<organism evidence="1 2">
    <name type="scientific">Proteiniborus ethanoligenes</name>
    <dbReference type="NCBI Taxonomy" id="415015"/>
    <lineage>
        <taxon>Bacteria</taxon>
        <taxon>Bacillati</taxon>
        <taxon>Bacillota</taxon>
        <taxon>Clostridia</taxon>
        <taxon>Eubacteriales</taxon>
        <taxon>Proteiniborus</taxon>
    </lineage>
</organism>
<reference evidence="1 2" key="1">
    <citation type="submission" date="2016-10" db="EMBL/GenBank/DDBJ databases">
        <authorList>
            <person name="de Groot N.N."/>
        </authorList>
    </citation>
    <scope>NUCLEOTIDE SEQUENCE [LARGE SCALE GENOMIC DNA]</scope>
    <source>
        <strain evidence="1 2">DSM 21650</strain>
    </source>
</reference>
<protein>
    <submittedName>
        <fullName evidence="1">Uncharacterized protein</fullName>
    </submittedName>
</protein>
<gene>
    <name evidence="1" type="ORF">SAMN05660462_02533</name>
</gene>
<sequence length="360" mass="41584">MAKIRRMFPGGNTSKGFFSYYDNIINRKDANKIIILKGGPGTGKSSMMRNIGKYMLEKGYDVEYHHCSSDKDSIDCVMIPKLKVAVLDGTAPHVIDPKYPGAVDMIVNLGEYWDSKGLENNKEEIIKVIDRNSKFYKSAYKYFEAARLIQEDTIWKMEEVMNFSKVNILIHDLVKEILGNLKVVEKIGKERHLFGSAFTPSGWVDHTDTLLRDVEKTYYIKGELGTGKTTLMKNIYKEAIQRGLDVEIFHTPLIPEKIETIIIKDLSIALSIMDWAKDNNYKTIDFKNYMNKEISNNYEEDIKENKKNYEKLISIAINKLAGAKKNHDMMEAQYIPNMNYNEIEKVRDKLIQIILKYEQS</sequence>
<dbReference type="InterPro" id="IPR027417">
    <property type="entry name" value="P-loop_NTPase"/>
</dbReference>